<protein>
    <submittedName>
        <fullName evidence="2">Uncharacterized protein</fullName>
    </submittedName>
</protein>
<evidence type="ECO:0000256" key="1">
    <source>
        <dbReference type="SAM" id="MobiDB-lite"/>
    </source>
</evidence>
<feature type="compositionally biased region" description="Basic and acidic residues" evidence="1">
    <location>
        <begin position="295"/>
        <end position="310"/>
    </location>
</feature>
<accession>A0A4P9VZ91</accession>
<evidence type="ECO:0000313" key="3">
    <source>
        <dbReference type="Proteomes" id="UP000269721"/>
    </source>
</evidence>
<evidence type="ECO:0000313" key="2">
    <source>
        <dbReference type="EMBL" id="RKO83670.1"/>
    </source>
</evidence>
<dbReference type="EMBL" id="ML000968">
    <property type="protein sequence ID" value="RKO83670.1"/>
    <property type="molecule type" value="Genomic_DNA"/>
</dbReference>
<organism evidence="2 3">
    <name type="scientific">Blyttiomyces helicus</name>
    <dbReference type="NCBI Taxonomy" id="388810"/>
    <lineage>
        <taxon>Eukaryota</taxon>
        <taxon>Fungi</taxon>
        <taxon>Fungi incertae sedis</taxon>
        <taxon>Chytridiomycota</taxon>
        <taxon>Chytridiomycota incertae sedis</taxon>
        <taxon>Chytridiomycetes</taxon>
        <taxon>Chytridiomycetes incertae sedis</taxon>
        <taxon>Blyttiomyces</taxon>
    </lineage>
</organism>
<feature type="region of interest" description="Disordered" evidence="1">
    <location>
        <begin position="1"/>
        <end position="33"/>
    </location>
</feature>
<feature type="region of interest" description="Disordered" evidence="1">
    <location>
        <begin position="148"/>
        <end position="175"/>
    </location>
</feature>
<keyword evidence="3" id="KW-1185">Reference proteome</keyword>
<reference evidence="3" key="1">
    <citation type="journal article" date="2018" name="Nat. Microbiol.">
        <title>Leveraging single-cell genomics to expand the fungal tree of life.</title>
        <authorList>
            <person name="Ahrendt S.R."/>
            <person name="Quandt C.A."/>
            <person name="Ciobanu D."/>
            <person name="Clum A."/>
            <person name="Salamov A."/>
            <person name="Andreopoulos B."/>
            <person name="Cheng J.F."/>
            <person name="Woyke T."/>
            <person name="Pelin A."/>
            <person name="Henrissat B."/>
            <person name="Reynolds N.K."/>
            <person name="Benny G.L."/>
            <person name="Smith M.E."/>
            <person name="James T.Y."/>
            <person name="Grigoriev I.V."/>
        </authorList>
    </citation>
    <scope>NUCLEOTIDE SEQUENCE [LARGE SCALE GENOMIC DNA]</scope>
</reference>
<name>A0A4P9VZ91_9FUNG</name>
<feature type="compositionally biased region" description="Basic and acidic residues" evidence="1">
    <location>
        <begin position="226"/>
        <end position="235"/>
    </location>
</feature>
<sequence length="433" mass="46322">MSIRRKAMKSGEEEGRKKDEMKPCDGIPGFNVRRRTSPLNARELVMAGGEGITGEDYNELPARIAVTESNIDVVESAKGLSEKVRVPAQGGSFRLVALHFWSPSPSTSPSGVHPNPISLSEYQGNFGLGIPDPSTVQHLEPSIYCDHARSTSSTNSNGRTIATSASQDKEDGGRGGGAEIEILHGELQRGRAQTFIITYSEWASGVRSSGQDPGSAERAPRFFGSDARKGKDCKAMGRGAGRGAKIGRDRQDVQLPKAFSLRGGQHIITRRPCRGKLSPTRRVAFGSGFPRIKRNREPADDLREPGKDGTRTGQADRIFSRTLAEGACGVFGRGDGGGGGHGRHEVEVGFDAVAAHEGGQGGGLNKTDAERAVWLFKAASAQVRKNEVSRGNFSWFAPGDSVRLSLEGDLALIEAQLPRPPASHFTAASPQWN</sequence>
<dbReference type="Proteomes" id="UP000269721">
    <property type="component" value="Unassembled WGS sequence"/>
</dbReference>
<proteinExistence type="predicted"/>
<feature type="compositionally biased region" description="Basic and acidic residues" evidence="1">
    <location>
        <begin position="9"/>
        <end position="23"/>
    </location>
</feature>
<feature type="region of interest" description="Disordered" evidence="1">
    <location>
        <begin position="291"/>
        <end position="314"/>
    </location>
</feature>
<dbReference type="AlphaFoldDB" id="A0A4P9VZ91"/>
<gene>
    <name evidence="2" type="ORF">BDK51DRAFT_33395</name>
</gene>
<feature type="region of interest" description="Disordered" evidence="1">
    <location>
        <begin position="206"/>
        <end position="244"/>
    </location>
</feature>